<reference evidence="1 2" key="1">
    <citation type="journal article" date="2012" name="BMC Genomics">
        <title>The genome sequence of Propionibacterium acidipropionici provides insights into its biotechnological and industrial potential.</title>
        <authorList>
            <person name="Parizzi L.P."/>
            <person name="Grassi M.C."/>
            <person name="Llerena L.A."/>
            <person name="Carazzolle M.F."/>
            <person name="Queiroz V.L."/>
            <person name="Lunardi I."/>
            <person name="Zeidler A.F."/>
            <person name="Teixeira P.J."/>
            <person name="Mieczkowski P."/>
            <person name="Rincones J."/>
            <person name="Pereira G.A."/>
        </authorList>
    </citation>
    <scope>NUCLEOTIDE SEQUENCE [LARGE SCALE GENOMIC DNA]</scope>
    <source>
        <strain evidence="2">ATCC 4875 / DSM 20272 / JCM 6432 / NBRC 12425 / NCIMB 8070</strain>
    </source>
</reference>
<gene>
    <name evidence="1" type="ordered locus">PACID_14600</name>
</gene>
<dbReference type="RefSeq" id="WP_015070181.1">
    <property type="nucleotide sequence ID" value="NC_019395.1"/>
</dbReference>
<accession>K7RMV3</accession>
<protein>
    <submittedName>
        <fullName evidence="1">Uncharacterized protein</fullName>
    </submittedName>
</protein>
<proteinExistence type="predicted"/>
<name>K7RMV3_ACIA4</name>
<sequence length="142" mass="15286">MPSQKPPITYRPGPQMEEWLTEREQLRREDRSLSQAARDELVMMRELAEAELAAHTWTLTELETLSAALEGLPPDLAPTAQVASAVAARPGRTEPEVGGLAAHLGQLSPSADKALSYAVAAHRARGLAGDREGWAAVGVRAR</sequence>
<dbReference type="KEGG" id="pbo:PACID_14600"/>
<evidence type="ECO:0000313" key="2">
    <source>
        <dbReference type="Proteomes" id="UP000000214"/>
    </source>
</evidence>
<dbReference type="PATRIC" id="fig|1171373.8.peg.1448"/>
<dbReference type="Proteomes" id="UP000000214">
    <property type="component" value="Chromosome"/>
</dbReference>
<organism evidence="1 2">
    <name type="scientific">Acidipropionibacterium acidipropionici (strain ATCC 4875 / DSM 20272 / JCM 6432 / NBRC 12425 / NCIMB 8070 / 4)</name>
    <name type="common">Propionibacterium acidipropionici</name>
    <dbReference type="NCBI Taxonomy" id="1171373"/>
    <lineage>
        <taxon>Bacteria</taxon>
        <taxon>Bacillati</taxon>
        <taxon>Actinomycetota</taxon>
        <taxon>Actinomycetes</taxon>
        <taxon>Propionibacteriales</taxon>
        <taxon>Propionibacteriaceae</taxon>
        <taxon>Acidipropionibacterium</taxon>
    </lineage>
</organism>
<dbReference type="EMBL" id="CP003493">
    <property type="protein sequence ID" value="AFV89274.1"/>
    <property type="molecule type" value="Genomic_DNA"/>
</dbReference>
<dbReference type="AlphaFoldDB" id="K7RMV3"/>
<evidence type="ECO:0000313" key="1">
    <source>
        <dbReference type="EMBL" id="AFV89274.1"/>
    </source>
</evidence>
<dbReference type="HOGENOM" id="CLU_1814094_0_0_11"/>
<dbReference type="STRING" id="1171373.PACID_14600"/>